<feature type="coiled-coil region" evidence="1">
    <location>
        <begin position="194"/>
        <end position="316"/>
    </location>
</feature>
<feature type="coiled-coil region" evidence="1">
    <location>
        <begin position="624"/>
        <end position="658"/>
    </location>
</feature>
<dbReference type="Proteomes" id="UP000789706">
    <property type="component" value="Unassembled WGS sequence"/>
</dbReference>
<gene>
    <name evidence="2" type="ORF">DEBURN_LOCUS9131</name>
</gene>
<proteinExistence type="predicted"/>
<dbReference type="AlphaFoldDB" id="A0A9N9CAY6"/>
<reference evidence="2" key="1">
    <citation type="submission" date="2021-06" db="EMBL/GenBank/DDBJ databases">
        <authorList>
            <person name="Kallberg Y."/>
            <person name="Tangrot J."/>
            <person name="Rosling A."/>
        </authorList>
    </citation>
    <scope>NUCLEOTIDE SEQUENCE</scope>
    <source>
        <strain evidence="2">AZ414A</strain>
    </source>
</reference>
<dbReference type="OrthoDB" id="2421414at2759"/>
<evidence type="ECO:0000313" key="3">
    <source>
        <dbReference type="Proteomes" id="UP000789706"/>
    </source>
</evidence>
<evidence type="ECO:0000313" key="2">
    <source>
        <dbReference type="EMBL" id="CAG8592561.1"/>
    </source>
</evidence>
<keyword evidence="3" id="KW-1185">Reference proteome</keyword>
<organism evidence="2 3">
    <name type="scientific">Diversispora eburnea</name>
    <dbReference type="NCBI Taxonomy" id="1213867"/>
    <lineage>
        <taxon>Eukaryota</taxon>
        <taxon>Fungi</taxon>
        <taxon>Fungi incertae sedis</taxon>
        <taxon>Mucoromycota</taxon>
        <taxon>Glomeromycotina</taxon>
        <taxon>Glomeromycetes</taxon>
        <taxon>Diversisporales</taxon>
        <taxon>Diversisporaceae</taxon>
        <taxon>Diversispora</taxon>
    </lineage>
</organism>
<dbReference type="EMBL" id="CAJVPK010001602">
    <property type="protein sequence ID" value="CAG8592561.1"/>
    <property type="molecule type" value="Genomic_DNA"/>
</dbReference>
<evidence type="ECO:0000256" key="1">
    <source>
        <dbReference type="SAM" id="Coils"/>
    </source>
</evidence>
<protein>
    <submittedName>
        <fullName evidence="2">10970_t:CDS:1</fullName>
    </submittedName>
</protein>
<accession>A0A9N9CAY6</accession>
<name>A0A9N9CAY6_9GLOM</name>
<comment type="caution">
    <text evidence="2">The sequence shown here is derived from an EMBL/GenBank/DDBJ whole genome shotgun (WGS) entry which is preliminary data.</text>
</comment>
<sequence>MNENNSEVNSNSHKNEMLQEAETNSLNNNAWVLFDRFRVKNLQKDFLPKLILLAILEPIDSKEQQHIQIELDILKQEFGEIFEAKLIDRKAYCICIDILNRYIKFRQNPEESLKNSILNEIFSILRVESYQSKLIENQINRLSIDQRSVLRYMVHQSIQAKIAFIRVTLKNKNYQRSEAEGYHCTRNPFYYKMKNNLEKKCKDINDKYNNLSSGHNKLGGEYNKLEDKYNKLKNQLRMEKENSKIKIKQLEKENKDFENEIIRKEAESAKREAMMYPAALGKATNVYWSDDTNNNSIQLTKDIQELEKNVDDLAKVKGRKYKINEEGALKLLQKYNIQIGTEDKKFKSILSFALQRLVVEFIFDIAKNLCDNLDKNDDDNLESNIIYHTEELVKYSSRLVNKRKGDDKISNVTPIKIRQQSYAMLALRGFVNDHHLIREQVNKLIKKMEQYRDIVDIEKQKEFRVETENLVRSGIQLYFFLKTQEPVPEIKWYELGNPIEKHAMKGHWEHGEERYLKQRTIKVESDILKQEFGEIFEAKLIDKLNRYIEFHQNSDKSLNNSILIKFFSILRVESDQIKPVENYLKRLSNDQRSIFRHMVHQSIEVKIALIRVTLKNKNYQRFIIEEYNELKTGLEAKYNELLSEYNNLRLTKDILKLEKNVDDLAKVKGRKYKINEEGALKLLQKYNIRIGPVFNFILKTQEPVPKIKWHELGNPFEEHQ</sequence>
<keyword evidence="1" id="KW-0175">Coiled coil</keyword>